<dbReference type="InterPro" id="IPR015797">
    <property type="entry name" value="NUDIX_hydrolase-like_dom_sf"/>
</dbReference>
<dbReference type="PROSITE" id="PS51462">
    <property type="entry name" value="NUDIX"/>
    <property type="match status" value="1"/>
</dbReference>
<dbReference type="PROSITE" id="PS00893">
    <property type="entry name" value="NUDIX_BOX"/>
    <property type="match status" value="1"/>
</dbReference>
<dbReference type="Pfam" id="PF00293">
    <property type="entry name" value="NUDIX"/>
    <property type="match status" value="1"/>
</dbReference>
<evidence type="ECO:0000313" key="11">
    <source>
        <dbReference type="EMBL" id="CRK25507.1"/>
    </source>
</evidence>
<evidence type="ECO:0000256" key="3">
    <source>
        <dbReference type="ARBA" id="ARBA00009595"/>
    </source>
</evidence>
<evidence type="ECO:0000256" key="2">
    <source>
        <dbReference type="ARBA" id="ARBA00001947"/>
    </source>
</evidence>
<name>A0A0G4LU46_VERLO</name>
<dbReference type="AlphaFoldDB" id="A0A0G4LU46"/>
<dbReference type="InterPro" id="IPR015376">
    <property type="entry name" value="Znr_NADH_PPase"/>
</dbReference>
<accession>A0A0G4LU46</accession>
<protein>
    <recommendedName>
        <fullName evidence="4">NAD(+) diphosphatase</fullName>
        <ecNumber evidence="4">3.6.1.22</ecNumber>
    </recommendedName>
</protein>
<dbReference type="InterPro" id="IPR050241">
    <property type="entry name" value="NAD-cap_RNA_hydrolase_NudC"/>
</dbReference>
<keyword evidence="8" id="KW-0520">NAD</keyword>
<comment type="cofactor">
    <cofactor evidence="2">
        <name>Zn(2+)</name>
        <dbReference type="ChEBI" id="CHEBI:29105"/>
    </cofactor>
</comment>
<dbReference type="GO" id="GO:0046872">
    <property type="term" value="F:metal ion binding"/>
    <property type="evidence" value="ECO:0007669"/>
    <property type="project" value="UniProtKB-KW"/>
</dbReference>
<dbReference type="EMBL" id="CVQH01021485">
    <property type="protein sequence ID" value="CRK30719.1"/>
    <property type="molecule type" value="Genomic_DNA"/>
</dbReference>
<dbReference type="Proteomes" id="UP000044602">
    <property type="component" value="Unassembled WGS sequence"/>
</dbReference>
<evidence type="ECO:0000256" key="6">
    <source>
        <dbReference type="ARBA" id="ARBA00022801"/>
    </source>
</evidence>
<keyword evidence="13" id="KW-1185">Reference proteome</keyword>
<evidence type="ECO:0000256" key="9">
    <source>
        <dbReference type="ARBA" id="ARBA00023679"/>
    </source>
</evidence>
<dbReference type="EC" id="3.6.1.22" evidence="4"/>
<dbReference type="InterPro" id="IPR000086">
    <property type="entry name" value="NUDIX_hydrolase_dom"/>
</dbReference>
<evidence type="ECO:0000259" key="10">
    <source>
        <dbReference type="PROSITE" id="PS51462"/>
    </source>
</evidence>
<evidence type="ECO:0000256" key="7">
    <source>
        <dbReference type="ARBA" id="ARBA00022842"/>
    </source>
</evidence>
<dbReference type="EMBL" id="CVQI01017780">
    <property type="protein sequence ID" value="CRK25507.1"/>
    <property type="molecule type" value="Genomic_DNA"/>
</dbReference>
<feature type="domain" description="Nudix hydrolase" evidence="10">
    <location>
        <begin position="342"/>
        <end position="470"/>
    </location>
</feature>
<evidence type="ECO:0000256" key="5">
    <source>
        <dbReference type="ARBA" id="ARBA00022723"/>
    </source>
</evidence>
<dbReference type="GO" id="GO:0006742">
    <property type="term" value="P:NADP+ catabolic process"/>
    <property type="evidence" value="ECO:0007669"/>
    <property type="project" value="TreeGrafter"/>
</dbReference>
<dbReference type="GO" id="GO:0005829">
    <property type="term" value="C:cytosol"/>
    <property type="evidence" value="ECO:0007669"/>
    <property type="project" value="TreeGrafter"/>
</dbReference>
<reference evidence="13 14" key="1">
    <citation type="submission" date="2015-05" db="EMBL/GenBank/DDBJ databases">
        <authorList>
            <person name="Fogelqvist Johan"/>
        </authorList>
    </citation>
    <scope>NUCLEOTIDE SEQUENCE [LARGE SCALE GENOMIC DNA]</scope>
    <source>
        <strain evidence="12">VL1</strain>
        <strain evidence="11">VL2</strain>
    </source>
</reference>
<keyword evidence="5" id="KW-0479">Metal-binding</keyword>
<dbReference type="SUPFAM" id="SSF55811">
    <property type="entry name" value="Nudix"/>
    <property type="match status" value="1"/>
</dbReference>
<dbReference type="InterPro" id="IPR015375">
    <property type="entry name" value="NADH_PPase-like_N"/>
</dbReference>
<evidence type="ECO:0000256" key="4">
    <source>
        <dbReference type="ARBA" id="ARBA00012381"/>
    </source>
</evidence>
<dbReference type="CDD" id="cd03429">
    <property type="entry name" value="NUDIX_NADH_pyrophosphatase_Nudt13"/>
    <property type="match status" value="1"/>
</dbReference>
<keyword evidence="7" id="KW-0460">Magnesium</keyword>
<proteinExistence type="inferred from homology"/>
<comment type="similarity">
    <text evidence="3">Belongs to the Nudix hydrolase family. NudC subfamily.</text>
</comment>
<dbReference type="Gene3D" id="3.90.79.20">
    <property type="match status" value="1"/>
</dbReference>
<comment type="cofactor">
    <cofactor evidence="1">
        <name>Mg(2+)</name>
        <dbReference type="ChEBI" id="CHEBI:18420"/>
    </cofactor>
</comment>
<evidence type="ECO:0000256" key="8">
    <source>
        <dbReference type="ARBA" id="ARBA00023027"/>
    </source>
</evidence>
<comment type="catalytic activity">
    <reaction evidence="9">
        <text>a 5'-end NAD(+)-phospho-ribonucleoside in mRNA + H2O = a 5'-end phospho-adenosine-phospho-ribonucleoside in mRNA + beta-nicotinamide D-ribonucleotide + 2 H(+)</text>
        <dbReference type="Rhea" id="RHEA:60876"/>
        <dbReference type="Rhea" id="RHEA-COMP:15698"/>
        <dbReference type="Rhea" id="RHEA-COMP:15719"/>
        <dbReference type="ChEBI" id="CHEBI:14649"/>
        <dbReference type="ChEBI" id="CHEBI:15377"/>
        <dbReference type="ChEBI" id="CHEBI:15378"/>
        <dbReference type="ChEBI" id="CHEBI:144029"/>
        <dbReference type="ChEBI" id="CHEBI:144051"/>
    </reaction>
    <physiologicalReaction direction="left-to-right" evidence="9">
        <dbReference type="Rhea" id="RHEA:60877"/>
    </physiologicalReaction>
</comment>
<dbReference type="GO" id="GO:0019677">
    <property type="term" value="P:NAD+ catabolic process"/>
    <property type="evidence" value="ECO:0007669"/>
    <property type="project" value="TreeGrafter"/>
</dbReference>
<evidence type="ECO:0000313" key="13">
    <source>
        <dbReference type="Proteomes" id="UP000044602"/>
    </source>
</evidence>
<dbReference type="Pfam" id="PF09297">
    <property type="entry name" value="Zn_ribbon_NUD"/>
    <property type="match status" value="1"/>
</dbReference>
<organism evidence="11 14">
    <name type="scientific">Verticillium longisporum</name>
    <name type="common">Verticillium dahliae var. longisporum</name>
    <dbReference type="NCBI Taxonomy" id="100787"/>
    <lineage>
        <taxon>Eukaryota</taxon>
        <taxon>Fungi</taxon>
        <taxon>Dikarya</taxon>
        <taxon>Ascomycota</taxon>
        <taxon>Pezizomycotina</taxon>
        <taxon>Sordariomycetes</taxon>
        <taxon>Hypocreomycetidae</taxon>
        <taxon>Glomerellales</taxon>
        <taxon>Plectosphaerellaceae</taxon>
        <taxon>Verticillium</taxon>
    </lineage>
</organism>
<evidence type="ECO:0000313" key="14">
    <source>
        <dbReference type="Proteomes" id="UP000045706"/>
    </source>
</evidence>
<dbReference type="Proteomes" id="UP000045706">
    <property type="component" value="Unassembled WGS sequence"/>
</dbReference>
<dbReference type="PANTHER" id="PTHR42904:SF6">
    <property type="entry name" value="NAD-CAPPED RNA HYDROLASE NUDT12"/>
    <property type="match status" value="1"/>
</dbReference>
<dbReference type="Pfam" id="PF09296">
    <property type="entry name" value="NUDIX-like"/>
    <property type="match status" value="1"/>
</dbReference>
<dbReference type="InterPro" id="IPR020084">
    <property type="entry name" value="NUDIX_hydrolase_CS"/>
</dbReference>
<dbReference type="GO" id="GO:0005777">
    <property type="term" value="C:peroxisome"/>
    <property type="evidence" value="ECO:0007669"/>
    <property type="project" value="TreeGrafter"/>
</dbReference>
<dbReference type="STRING" id="100787.A0A0G4LU46"/>
<evidence type="ECO:0000313" key="12">
    <source>
        <dbReference type="EMBL" id="CRK30719.1"/>
    </source>
</evidence>
<sequence length="506" mass="55524">MVMQHLLSRPHDICPSRHWIIKHSPLIHNHRHHDILPSVIFPPYPLFPSHERPTAITTTIASSILLTALHTRAPWLRCLHRSFASGFTARAKTYLGMAPHAAPQLLPPLDDPQSSLSKKFGRETINYFAGNPVNRLSWLRTDFGFLRTAFQLEETRFLALKNLTPLVDDPNTLSPLTYKELSPVTGEDPFGPSEDDLIKNFDSNENRPVVLFLGLLDDGSVPFEYKGHKGRPYFAVDVTPHGTYAAAAQTFIDEQQARGRQFLEARIHLSLDARSAALYAQARSTIDWNARNQFCGGCGARTLSGHAGFKRICPPTDRATAASGTPRADCPTRRGVSNLSFPRTDPTMIAAVISADGKRVLLGRQKRYPPHMYSTLAGFLEPGESIEDAVRREVFEESGVRVGRVAIHSSQPWPYPASLMIGAVAQALPDGEAIDLGNDPELEAAHWYPVDEVRLALQLGVGGLGEPAPEGYVEGTLRLPPHTAIANRLLAAVVDGFATAADASKI</sequence>
<keyword evidence="6" id="KW-0378">Hydrolase</keyword>
<dbReference type="Gene3D" id="3.90.79.10">
    <property type="entry name" value="Nucleoside Triphosphate Pyrophosphohydrolase"/>
    <property type="match status" value="1"/>
</dbReference>
<gene>
    <name evidence="12" type="ORF">BN1708_015848</name>
    <name evidence="11" type="ORF">BN1723_013588</name>
</gene>
<evidence type="ECO:0000256" key="1">
    <source>
        <dbReference type="ARBA" id="ARBA00001946"/>
    </source>
</evidence>
<dbReference type="GO" id="GO:0035529">
    <property type="term" value="F:NADH pyrophosphatase activity"/>
    <property type="evidence" value="ECO:0007669"/>
    <property type="project" value="TreeGrafter"/>
</dbReference>
<dbReference type="FunFam" id="3.90.79.10:FF:000042">
    <property type="entry name" value="Probable NADH pyrophosphatase"/>
    <property type="match status" value="1"/>
</dbReference>
<dbReference type="InterPro" id="IPR049734">
    <property type="entry name" value="NudC-like_C"/>
</dbReference>
<dbReference type="PANTHER" id="PTHR42904">
    <property type="entry name" value="NUDIX HYDROLASE, NUDC SUBFAMILY"/>
    <property type="match status" value="1"/>
</dbReference>